<dbReference type="PROSITE" id="PS01219">
    <property type="entry name" value="AMMONIUM_TRANSP"/>
    <property type="match status" value="1"/>
</dbReference>
<keyword evidence="3 8" id="KW-0813">Transport</keyword>
<reference evidence="11" key="2">
    <citation type="journal article" date="2019" name="MicrobiologyOpen">
        <title>High-quality draft genome sequence of Gaiella occulta isolated from a 150 meter deep mineral water borehole and comparison with the genome sequences of other deep-branching lineages of the phylum Actinobacteria.</title>
        <authorList>
            <person name="Severino R."/>
            <person name="Froufe H.J.C."/>
            <person name="Barroso C."/>
            <person name="Albuquerque L."/>
            <person name="Lobo-da-Cunha A."/>
            <person name="da Costa M.S."/>
            <person name="Egas C."/>
        </authorList>
    </citation>
    <scope>NUCLEOTIDE SEQUENCE [LARGE SCALE GENOMIC DNA]</scope>
    <source>
        <strain evidence="11">F2-233</strain>
    </source>
</reference>
<feature type="transmembrane region" description="Helical" evidence="8">
    <location>
        <begin position="106"/>
        <end position="126"/>
    </location>
</feature>
<feature type="transmembrane region" description="Helical" evidence="8">
    <location>
        <begin position="277"/>
        <end position="297"/>
    </location>
</feature>
<dbReference type="PANTHER" id="PTHR11730:SF89">
    <property type="entry name" value="AMMONIUM TRANSPORTER SLL0108-RELATED"/>
    <property type="match status" value="1"/>
</dbReference>
<accession>A0A7M2Z0U8</accession>
<evidence type="ECO:0000256" key="3">
    <source>
        <dbReference type="ARBA" id="ARBA00022448"/>
    </source>
</evidence>
<feature type="transmembrane region" description="Helical" evidence="8">
    <location>
        <begin position="133"/>
        <end position="155"/>
    </location>
</feature>
<comment type="caution">
    <text evidence="10">The sequence shown here is derived from an EMBL/GenBank/DDBJ whole genome shotgun (WGS) entry which is preliminary data.</text>
</comment>
<dbReference type="InterPro" id="IPR029020">
    <property type="entry name" value="Ammonium/urea_transptr"/>
</dbReference>
<dbReference type="OrthoDB" id="9814202at2"/>
<dbReference type="PANTHER" id="PTHR11730">
    <property type="entry name" value="AMMONIUM TRANSPORTER"/>
    <property type="match status" value="1"/>
</dbReference>
<proteinExistence type="inferred from homology"/>
<comment type="similarity">
    <text evidence="2 8">Belongs to the ammonia transporter channel (TC 1.A.11.2) family.</text>
</comment>
<feature type="transmembrane region" description="Helical" evidence="8">
    <location>
        <begin position="303"/>
        <end position="319"/>
    </location>
</feature>
<evidence type="ECO:0000256" key="2">
    <source>
        <dbReference type="ARBA" id="ARBA00005887"/>
    </source>
</evidence>
<dbReference type="Gene3D" id="1.10.3430.10">
    <property type="entry name" value="Ammonium transporter AmtB like domains"/>
    <property type="match status" value="1"/>
</dbReference>
<dbReference type="NCBIfam" id="TIGR00836">
    <property type="entry name" value="amt"/>
    <property type="match status" value="1"/>
</dbReference>
<feature type="transmembrane region" description="Helical" evidence="8">
    <location>
        <begin position="6"/>
        <end position="29"/>
    </location>
</feature>
<keyword evidence="5 8" id="KW-1133">Transmembrane helix</keyword>
<feature type="domain" description="Ammonium transporter AmtB-like" evidence="9">
    <location>
        <begin position="14"/>
        <end position="425"/>
    </location>
</feature>
<dbReference type="Proteomes" id="UP000254134">
    <property type="component" value="Unassembled WGS sequence"/>
</dbReference>
<dbReference type="SUPFAM" id="SSF111352">
    <property type="entry name" value="Ammonium transporter"/>
    <property type="match status" value="1"/>
</dbReference>
<evidence type="ECO:0000256" key="7">
    <source>
        <dbReference type="ARBA" id="ARBA00023177"/>
    </source>
</evidence>
<organism evidence="10 11">
    <name type="scientific">Gaiella occulta</name>
    <dbReference type="NCBI Taxonomy" id="1002870"/>
    <lineage>
        <taxon>Bacteria</taxon>
        <taxon>Bacillati</taxon>
        <taxon>Actinomycetota</taxon>
        <taxon>Thermoleophilia</taxon>
        <taxon>Gaiellales</taxon>
        <taxon>Gaiellaceae</taxon>
        <taxon>Gaiella</taxon>
    </lineage>
</organism>
<dbReference type="GO" id="GO:0005886">
    <property type="term" value="C:plasma membrane"/>
    <property type="evidence" value="ECO:0007669"/>
    <property type="project" value="UniProtKB-SubCell"/>
</dbReference>
<evidence type="ECO:0000256" key="5">
    <source>
        <dbReference type="ARBA" id="ARBA00022989"/>
    </source>
</evidence>
<dbReference type="InterPro" id="IPR024041">
    <property type="entry name" value="NH4_transpt_AmtB-like_dom"/>
</dbReference>
<evidence type="ECO:0000256" key="4">
    <source>
        <dbReference type="ARBA" id="ARBA00022692"/>
    </source>
</evidence>
<gene>
    <name evidence="10" type="ORF">Gocc_0064</name>
</gene>
<evidence type="ECO:0000256" key="8">
    <source>
        <dbReference type="RuleBase" id="RU362002"/>
    </source>
</evidence>
<evidence type="ECO:0000259" key="9">
    <source>
        <dbReference type="Pfam" id="PF00909"/>
    </source>
</evidence>
<keyword evidence="7 8" id="KW-0924">Ammonia transport</keyword>
<dbReference type="EMBL" id="QQZY01000001">
    <property type="protein sequence ID" value="RDI75645.1"/>
    <property type="molecule type" value="Genomic_DNA"/>
</dbReference>
<evidence type="ECO:0000256" key="1">
    <source>
        <dbReference type="ARBA" id="ARBA00004141"/>
    </source>
</evidence>
<feature type="transmembrane region" description="Helical" evidence="8">
    <location>
        <begin position="211"/>
        <end position="228"/>
    </location>
</feature>
<sequence length="462" mass="47572">MSGKELLYAASTIWVVVAAVLVIFMQAGFAFLEAGLTRMKNVGHIAAKNVLIFAIASLVYYMVGFGMAFGDGGNGIVGGSGFFPAVEDLLAIGKEPFSWFGQIPGAAAYLFEVGFAGVSLAIVWGAMAERTRLWVYFAFGVVFTLIYALVSHWIWSPDGWLFAKGMQDFAGSTVVHYQGALAGLAGAILLGPRIGKRGADGKSNAIPGHNMAFTTLGVLILWFGWFGFNPGSTLGVDFGGVGFFAYVALNTNLAAAAGVLGAVATSWLVIKKPDLSMMLNGAIGALVAITAACAFVAPWAAILIGFVAGVIVVLGVLLVDRAGIDDPIGAIAAHGMAGVWGTLSLGFLTVPSLAEKLATGRGGLFYGGGFGQLGTQALGLAAVGAFTFTASFLVLLLFKVTVGIRAEPEVEEAGLDVSEHGMWGYPEFYIPVPGGYGTERHGHMVAAAPAAPAAVSAAPVAG</sequence>
<protein>
    <recommendedName>
        <fullName evidence="8">Ammonium transporter</fullName>
    </recommendedName>
</protein>
<feature type="transmembrane region" description="Helical" evidence="8">
    <location>
        <begin position="374"/>
        <end position="398"/>
    </location>
</feature>
<dbReference type="InterPro" id="IPR018047">
    <property type="entry name" value="Ammonium_transpt_CS"/>
</dbReference>
<dbReference type="AlphaFoldDB" id="A0A7M2Z0U8"/>
<keyword evidence="11" id="KW-1185">Reference proteome</keyword>
<evidence type="ECO:0000313" key="10">
    <source>
        <dbReference type="EMBL" id="RDI75645.1"/>
    </source>
</evidence>
<name>A0A7M2Z0U8_9ACTN</name>
<reference evidence="10 11" key="1">
    <citation type="submission" date="2018-07" db="EMBL/GenBank/DDBJ databases">
        <title>High-quality-draft genome sequence of Gaiella occulta.</title>
        <authorList>
            <person name="Severino R."/>
            <person name="Froufe H.J.C."/>
            <person name="Rainey F.A."/>
            <person name="Barroso C."/>
            <person name="Albuquerque L."/>
            <person name="Lobo-Da-Cunha A."/>
            <person name="Da Costa M.S."/>
            <person name="Egas C."/>
        </authorList>
    </citation>
    <scope>NUCLEOTIDE SEQUENCE [LARGE SCALE GENOMIC DNA]</scope>
    <source>
        <strain evidence="10 11">F2-233</strain>
    </source>
</reference>
<dbReference type="Pfam" id="PF00909">
    <property type="entry name" value="Ammonium_transp"/>
    <property type="match status" value="1"/>
</dbReference>
<dbReference type="GO" id="GO:0097272">
    <property type="term" value="P:ammonium homeostasis"/>
    <property type="evidence" value="ECO:0007669"/>
    <property type="project" value="TreeGrafter"/>
</dbReference>
<dbReference type="InterPro" id="IPR001905">
    <property type="entry name" value="Ammonium_transpt"/>
</dbReference>
<feature type="transmembrane region" description="Helical" evidence="8">
    <location>
        <begin position="243"/>
        <end position="270"/>
    </location>
</feature>
<feature type="transmembrane region" description="Helical" evidence="8">
    <location>
        <begin position="331"/>
        <end position="354"/>
    </location>
</feature>
<feature type="transmembrane region" description="Helical" evidence="8">
    <location>
        <begin position="175"/>
        <end position="191"/>
    </location>
</feature>
<comment type="subcellular location">
    <subcellularLocation>
        <location evidence="8">Cell membrane</location>
        <topology evidence="8">Multi-pass membrane protein</topology>
    </subcellularLocation>
    <subcellularLocation>
        <location evidence="1">Membrane</location>
        <topology evidence="1">Multi-pass membrane protein</topology>
    </subcellularLocation>
</comment>
<keyword evidence="4 8" id="KW-0812">Transmembrane</keyword>
<keyword evidence="6 8" id="KW-0472">Membrane</keyword>
<evidence type="ECO:0000313" key="11">
    <source>
        <dbReference type="Proteomes" id="UP000254134"/>
    </source>
</evidence>
<feature type="transmembrane region" description="Helical" evidence="8">
    <location>
        <begin position="50"/>
        <end position="70"/>
    </location>
</feature>
<evidence type="ECO:0000256" key="6">
    <source>
        <dbReference type="ARBA" id="ARBA00023136"/>
    </source>
</evidence>
<dbReference type="RefSeq" id="WP_114794550.1">
    <property type="nucleotide sequence ID" value="NZ_QQZY01000001.1"/>
</dbReference>
<dbReference type="GO" id="GO:0008519">
    <property type="term" value="F:ammonium channel activity"/>
    <property type="evidence" value="ECO:0007669"/>
    <property type="project" value="InterPro"/>
</dbReference>